<keyword evidence="9" id="KW-1133">Transmembrane helix</keyword>
<dbReference type="PROSITE" id="PS00107">
    <property type="entry name" value="PROTEIN_KINASE_ATP"/>
    <property type="match status" value="1"/>
</dbReference>
<evidence type="ECO:0000313" key="11">
    <source>
        <dbReference type="EMBL" id="MEV0712454.1"/>
    </source>
</evidence>
<evidence type="ECO:0000256" key="6">
    <source>
        <dbReference type="ARBA" id="ARBA00022840"/>
    </source>
</evidence>
<evidence type="ECO:0000256" key="5">
    <source>
        <dbReference type="ARBA" id="ARBA00022777"/>
    </source>
</evidence>
<dbReference type="SUPFAM" id="SSF56112">
    <property type="entry name" value="Protein kinase-like (PK-like)"/>
    <property type="match status" value="1"/>
</dbReference>
<keyword evidence="5 11" id="KW-0418">Kinase</keyword>
<dbReference type="InterPro" id="IPR008271">
    <property type="entry name" value="Ser/Thr_kinase_AS"/>
</dbReference>
<gene>
    <name evidence="11" type="ORF">AB0I48_33350</name>
</gene>
<dbReference type="InterPro" id="IPR011009">
    <property type="entry name" value="Kinase-like_dom_sf"/>
</dbReference>
<evidence type="ECO:0000259" key="10">
    <source>
        <dbReference type="PROSITE" id="PS50011"/>
    </source>
</evidence>
<dbReference type="PROSITE" id="PS00108">
    <property type="entry name" value="PROTEIN_KINASE_ST"/>
    <property type="match status" value="1"/>
</dbReference>
<comment type="caution">
    <text evidence="11">The sequence shown here is derived from an EMBL/GenBank/DDBJ whole genome shotgun (WGS) entry which is preliminary data.</text>
</comment>
<evidence type="ECO:0000256" key="2">
    <source>
        <dbReference type="ARBA" id="ARBA00022527"/>
    </source>
</evidence>
<keyword evidence="12" id="KW-1185">Reference proteome</keyword>
<dbReference type="CDD" id="cd14014">
    <property type="entry name" value="STKc_PknB_like"/>
    <property type="match status" value="1"/>
</dbReference>
<accession>A0ABV3G438</accession>
<proteinExistence type="predicted"/>
<feature type="compositionally biased region" description="Pro residues" evidence="8">
    <location>
        <begin position="336"/>
        <end position="346"/>
    </location>
</feature>
<evidence type="ECO:0000256" key="9">
    <source>
        <dbReference type="SAM" id="Phobius"/>
    </source>
</evidence>
<keyword evidence="2" id="KW-0723">Serine/threonine-protein kinase</keyword>
<dbReference type="InterPro" id="IPR017441">
    <property type="entry name" value="Protein_kinase_ATP_BS"/>
</dbReference>
<dbReference type="RefSeq" id="WP_357789507.1">
    <property type="nucleotide sequence ID" value="NZ_JBFAKC010000021.1"/>
</dbReference>
<dbReference type="GO" id="GO:0016301">
    <property type="term" value="F:kinase activity"/>
    <property type="evidence" value="ECO:0007669"/>
    <property type="project" value="UniProtKB-KW"/>
</dbReference>
<evidence type="ECO:0000256" key="8">
    <source>
        <dbReference type="SAM" id="MobiDB-lite"/>
    </source>
</evidence>
<feature type="binding site" evidence="7">
    <location>
        <position position="40"/>
    </location>
    <ligand>
        <name>ATP</name>
        <dbReference type="ChEBI" id="CHEBI:30616"/>
    </ligand>
</feature>
<feature type="transmembrane region" description="Helical" evidence="9">
    <location>
        <begin position="397"/>
        <end position="419"/>
    </location>
</feature>
<keyword evidence="4 7" id="KW-0547">Nucleotide-binding</keyword>
<reference evidence="11 12" key="1">
    <citation type="submission" date="2024-06" db="EMBL/GenBank/DDBJ databases">
        <title>The Natural Products Discovery Center: Release of the First 8490 Sequenced Strains for Exploring Actinobacteria Biosynthetic Diversity.</title>
        <authorList>
            <person name="Kalkreuter E."/>
            <person name="Kautsar S.A."/>
            <person name="Yang D."/>
            <person name="Bader C.D."/>
            <person name="Teijaro C.N."/>
            <person name="Fluegel L."/>
            <person name="Davis C.M."/>
            <person name="Simpson J.R."/>
            <person name="Lauterbach L."/>
            <person name="Steele A.D."/>
            <person name="Gui C."/>
            <person name="Meng S."/>
            <person name="Li G."/>
            <person name="Viehrig K."/>
            <person name="Ye F."/>
            <person name="Su P."/>
            <person name="Kiefer A.F."/>
            <person name="Nichols A."/>
            <person name="Cepeda A.J."/>
            <person name="Yan W."/>
            <person name="Fan B."/>
            <person name="Jiang Y."/>
            <person name="Adhikari A."/>
            <person name="Zheng C.-J."/>
            <person name="Schuster L."/>
            <person name="Cowan T.M."/>
            <person name="Smanski M.J."/>
            <person name="Chevrette M.G."/>
            <person name="De Carvalho L.P.S."/>
            <person name="Shen B."/>
        </authorList>
    </citation>
    <scope>NUCLEOTIDE SEQUENCE [LARGE SCALE GENOMIC DNA]</scope>
    <source>
        <strain evidence="11 12">NPDC050403</strain>
    </source>
</reference>
<keyword evidence="3" id="KW-0808">Transferase</keyword>
<evidence type="ECO:0000256" key="4">
    <source>
        <dbReference type="ARBA" id="ARBA00022741"/>
    </source>
</evidence>
<protein>
    <recommendedName>
        <fullName evidence="1">non-specific serine/threonine protein kinase</fullName>
        <ecNumber evidence="1">2.7.11.1</ecNumber>
    </recommendedName>
</protein>
<dbReference type="InterPro" id="IPR000719">
    <property type="entry name" value="Prot_kinase_dom"/>
</dbReference>
<evidence type="ECO:0000256" key="7">
    <source>
        <dbReference type="PROSITE-ProRule" id="PRU10141"/>
    </source>
</evidence>
<feature type="region of interest" description="Disordered" evidence="8">
    <location>
        <begin position="272"/>
        <end position="393"/>
    </location>
</feature>
<dbReference type="EMBL" id="JBFAKC010000021">
    <property type="protein sequence ID" value="MEV0712454.1"/>
    <property type="molecule type" value="Genomic_DNA"/>
</dbReference>
<dbReference type="Gene3D" id="3.30.200.20">
    <property type="entry name" value="Phosphorylase Kinase, domain 1"/>
    <property type="match status" value="1"/>
</dbReference>
<dbReference type="PROSITE" id="PS50011">
    <property type="entry name" value="PROTEIN_KINASE_DOM"/>
    <property type="match status" value="1"/>
</dbReference>
<sequence>MLREGEVFAGFTIQRLLGQGGMGAVYLARHPRLPRLTALKLLNPELFSDDEIRARFEREADLVARLDHPNLVTVFDRGVEDEQLWISMQYIDGVDASGVDPRTLPPRRAAQIVAETAAALDYAHAMDVLHRDVKPGNILLARGAGQERVLLTDFGIARPREDAGHLTKTGSFTATLAYAAPEQLTGGHLDHRTDQYSLACTLYWLLSATVPFDSPHAVQVIEGHLRKPPPPITGHRPDLPVELDAVLRRALAKRPTERFDSCAEFAAAVHAAMSRNDSRPGTAPRSMPSRSMPRAVPTVDPQARQAGAGPGNPPAPREVGSTPVGGGAWGQGHPVPGYPSPMPPNAPMVGAPNRIPGPTPARGPQAVRPSHSGVRPGPPPAARRPVPRPPRRRRNGVTIVLTVFGVIGTLLAGCAIFAWQDETTWVSQLTGRSKGHQDLSAMSAAFPRMLPAGNRDTGTGYEGATCSPASKWNDWRAEKGDKAAFDHWRARWRCLLGSGTRLAYTFYAYESEDAARRALSAFRAATDDLGTSTTGNRTDYRVMYNGGYAHDDHPTIVSTFDDPSRARWIANFGLGSGDMDELVAKVKSAPLS</sequence>
<dbReference type="Gene3D" id="1.10.510.10">
    <property type="entry name" value="Transferase(Phosphotransferase) domain 1"/>
    <property type="match status" value="1"/>
</dbReference>
<dbReference type="EC" id="2.7.11.1" evidence="1"/>
<evidence type="ECO:0000256" key="1">
    <source>
        <dbReference type="ARBA" id="ARBA00012513"/>
    </source>
</evidence>
<keyword evidence="9" id="KW-0472">Membrane</keyword>
<dbReference type="PANTHER" id="PTHR43289:SF6">
    <property type="entry name" value="SERINE_THREONINE-PROTEIN KINASE NEKL-3"/>
    <property type="match status" value="1"/>
</dbReference>
<keyword evidence="6 7" id="KW-0067">ATP-binding</keyword>
<dbReference type="Pfam" id="PF00069">
    <property type="entry name" value="Pkinase"/>
    <property type="match status" value="1"/>
</dbReference>
<dbReference type="PANTHER" id="PTHR43289">
    <property type="entry name" value="MITOGEN-ACTIVATED PROTEIN KINASE KINASE KINASE 20-RELATED"/>
    <property type="match status" value="1"/>
</dbReference>
<organism evidence="11 12">
    <name type="scientific">Nocardia aurea</name>
    <dbReference type="NCBI Taxonomy" id="2144174"/>
    <lineage>
        <taxon>Bacteria</taxon>
        <taxon>Bacillati</taxon>
        <taxon>Actinomycetota</taxon>
        <taxon>Actinomycetes</taxon>
        <taxon>Mycobacteriales</taxon>
        <taxon>Nocardiaceae</taxon>
        <taxon>Nocardia</taxon>
    </lineage>
</organism>
<name>A0ABV3G438_9NOCA</name>
<dbReference type="SMART" id="SM00220">
    <property type="entry name" value="S_TKc"/>
    <property type="match status" value="1"/>
</dbReference>
<feature type="domain" description="Protein kinase" evidence="10">
    <location>
        <begin position="11"/>
        <end position="273"/>
    </location>
</feature>
<keyword evidence="9" id="KW-0812">Transmembrane</keyword>
<dbReference type="Proteomes" id="UP001551695">
    <property type="component" value="Unassembled WGS sequence"/>
</dbReference>
<evidence type="ECO:0000313" key="12">
    <source>
        <dbReference type="Proteomes" id="UP001551695"/>
    </source>
</evidence>
<evidence type="ECO:0000256" key="3">
    <source>
        <dbReference type="ARBA" id="ARBA00022679"/>
    </source>
</evidence>